<dbReference type="SMART" id="SM00382">
    <property type="entry name" value="AAA"/>
    <property type="match status" value="2"/>
</dbReference>
<gene>
    <name evidence="5" type="ORF">V5R04_00080</name>
</gene>
<dbReference type="GO" id="GO:0005524">
    <property type="term" value="F:ATP binding"/>
    <property type="evidence" value="ECO:0007669"/>
    <property type="project" value="UniProtKB-KW"/>
</dbReference>
<accession>A0AAU7DWS1</accession>
<keyword evidence="1" id="KW-0677">Repeat</keyword>
<keyword evidence="3 5" id="KW-0067">ATP-binding</keyword>
<dbReference type="SUPFAM" id="SSF52540">
    <property type="entry name" value="P-loop containing nucleoside triphosphate hydrolases"/>
    <property type="match status" value="2"/>
</dbReference>
<dbReference type="InterPro" id="IPR050611">
    <property type="entry name" value="ABCF"/>
</dbReference>
<dbReference type="EMBL" id="CP146203">
    <property type="protein sequence ID" value="XBH21663.1"/>
    <property type="molecule type" value="Genomic_DNA"/>
</dbReference>
<dbReference type="AlphaFoldDB" id="A0AAU7DWS1"/>
<dbReference type="InterPro" id="IPR003439">
    <property type="entry name" value="ABC_transporter-like_ATP-bd"/>
</dbReference>
<dbReference type="Pfam" id="PF00005">
    <property type="entry name" value="ABC_tran"/>
    <property type="match status" value="2"/>
</dbReference>
<dbReference type="Gene3D" id="3.40.50.300">
    <property type="entry name" value="P-loop containing nucleotide triphosphate hydrolases"/>
    <property type="match status" value="2"/>
</dbReference>
<name>A0AAU7DWS1_9MICO</name>
<evidence type="ECO:0000259" key="4">
    <source>
        <dbReference type="PROSITE" id="PS50893"/>
    </source>
</evidence>
<dbReference type="InterPro" id="IPR003593">
    <property type="entry name" value="AAA+_ATPase"/>
</dbReference>
<reference evidence="5" key="1">
    <citation type="submission" date="2024-02" db="EMBL/GenBank/DDBJ databases">
        <title>Tomenella chthoni gen. nov. sp. nov., a member of the family Jonesiaceae isolated from bat guano.</title>
        <authorList>
            <person name="Miller S.L."/>
            <person name="King J."/>
            <person name="Sankaranarayanan K."/>
            <person name="Lawson P.A."/>
        </authorList>
    </citation>
    <scope>NUCLEOTIDE SEQUENCE</scope>
    <source>
        <strain evidence="5">BS-20</strain>
    </source>
</reference>
<feature type="domain" description="ABC transporter" evidence="4">
    <location>
        <begin position="10"/>
        <end position="270"/>
    </location>
</feature>
<dbReference type="GO" id="GO:0016887">
    <property type="term" value="F:ATP hydrolysis activity"/>
    <property type="evidence" value="ECO:0007669"/>
    <property type="project" value="InterPro"/>
</dbReference>
<sequence length="584" mass="64481">MAYPDSDAPLRAYDVEHYYGDHRVFTGISLEVEAGQRLGLIGENGSGKTTLLRLLAGDLEIDGGRIFRPADSQLLRQEIDTDHGLTVQAIIDQALEGARRLEEELTIAGEGLDLDPTLEGEALEEAAQVAQERFDAALKAAEIGDVWNASVRVEQTLHGLGLSGIERERSLREISGGQLGRLALAALLIQRPTAMFMDEPTNHLDDSAMEYLQSTLQQFPGVVVFASHDRVFLDQVATSIYDLDPFATPALKVNVQQRKRVEIDVESDPRLYRGGYSAYRVQKRRERRAWKAQYEAEQAEIAWLQDDGDEKARAVSHNAAIKDNDKMQHNYKGGRVDASIASQVRSVERRLQVLERDQIIKPPAILTLDGSVLNTSAAALESVEAERNPDGSPLPVITVDNAAYEGRVGATSLEVFPGTKLLLTGANGSGKSTLLMMMSGNLKPTSGTVVHRRKLSIALLEQEIGLAQDERTPHEIYSLVTENLVKPPSLADLGLILPQDFHKPMKFLSTGQRRRMILAVLIARTPDVLLLDEPTNHLSLTLVEELTDAIGSTKTTVVVASHDRWLRSTWPRKSRKLHLKGTRN</sequence>
<evidence type="ECO:0000313" key="5">
    <source>
        <dbReference type="EMBL" id="XBH21663.1"/>
    </source>
</evidence>
<evidence type="ECO:0000256" key="3">
    <source>
        <dbReference type="ARBA" id="ARBA00022840"/>
    </source>
</evidence>
<dbReference type="PROSITE" id="PS50893">
    <property type="entry name" value="ABC_TRANSPORTER_2"/>
    <property type="match status" value="2"/>
</dbReference>
<protein>
    <submittedName>
        <fullName evidence="5">ATP-binding cassette domain-containing protein</fullName>
    </submittedName>
</protein>
<feature type="domain" description="ABC transporter" evidence="4">
    <location>
        <begin position="380"/>
        <end position="582"/>
    </location>
</feature>
<dbReference type="InterPro" id="IPR027417">
    <property type="entry name" value="P-loop_NTPase"/>
</dbReference>
<dbReference type="PANTHER" id="PTHR19211">
    <property type="entry name" value="ATP-BINDING TRANSPORT PROTEIN-RELATED"/>
    <property type="match status" value="1"/>
</dbReference>
<proteinExistence type="predicted"/>
<organism evidence="5">
    <name type="scientific">Jonesiaceae bacterium BS-20</name>
    <dbReference type="NCBI Taxonomy" id="3120821"/>
    <lineage>
        <taxon>Bacteria</taxon>
        <taxon>Bacillati</taxon>
        <taxon>Actinomycetota</taxon>
        <taxon>Actinomycetes</taxon>
        <taxon>Micrococcales</taxon>
        <taxon>Jonesiaceae</taxon>
    </lineage>
</organism>
<evidence type="ECO:0000256" key="2">
    <source>
        <dbReference type="ARBA" id="ARBA00022741"/>
    </source>
</evidence>
<evidence type="ECO:0000256" key="1">
    <source>
        <dbReference type="ARBA" id="ARBA00022737"/>
    </source>
</evidence>
<keyword evidence="2" id="KW-0547">Nucleotide-binding</keyword>
<dbReference type="FunFam" id="3.40.50.300:FF:000011">
    <property type="entry name" value="Putative ABC transporter ATP-binding component"/>
    <property type="match status" value="1"/>
</dbReference>
<dbReference type="PANTHER" id="PTHR19211:SF123">
    <property type="entry name" value="ABC TRANSPORTER"/>
    <property type="match status" value="1"/>
</dbReference>